<proteinExistence type="predicted"/>
<keyword evidence="4" id="KW-1185">Reference proteome</keyword>
<keyword evidence="3" id="KW-0808">Transferase</keyword>
<keyword evidence="3" id="KW-0032">Aminotransferase</keyword>
<evidence type="ECO:0000313" key="4">
    <source>
        <dbReference type="Proteomes" id="UP001564408"/>
    </source>
</evidence>
<organism evidence="3 4">
    <name type="scientific">Thioalkalicoccus limnaeus</name>
    <dbReference type="NCBI Taxonomy" id="120681"/>
    <lineage>
        <taxon>Bacteria</taxon>
        <taxon>Pseudomonadati</taxon>
        <taxon>Pseudomonadota</taxon>
        <taxon>Gammaproteobacteria</taxon>
        <taxon>Chromatiales</taxon>
        <taxon>Chromatiaceae</taxon>
        <taxon>Thioalkalicoccus</taxon>
    </lineage>
</organism>
<feature type="domain" description="Aminotransferase class V" evidence="2">
    <location>
        <begin position="13"/>
        <end position="344"/>
    </location>
</feature>
<dbReference type="InterPro" id="IPR000192">
    <property type="entry name" value="Aminotrans_V_dom"/>
</dbReference>
<protein>
    <submittedName>
        <fullName evidence="3">Aminotransferase class V-fold PLP-dependent enzyme</fullName>
    </submittedName>
</protein>
<dbReference type="PANTHER" id="PTHR43586">
    <property type="entry name" value="CYSTEINE DESULFURASE"/>
    <property type="match status" value="1"/>
</dbReference>
<dbReference type="PANTHER" id="PTHR43586:SF15">
    <property type="entry name" value="BLR3095 PROTEIN"/>
    <property type="match status" value="1"/>
</dbReference>
<gene>
    <name evidence="3" type="ORF">ABC977_04455</name>
</gene>
<evidence type="ECO:0000256" key="1">
    <source>
        <dbReference type="ARBA" id="ARBA00022898"/>
    </source>
</evidence>
<dbReference type="RefSeq" id="WP_369666040.1">
    <property type="nucleotide sequence ID" value="NZ_JBDKXB010000004.1"/>
</dbReference>
<dbReference type="Proteomes" id="UP001564408">
    <property type="component" value="Unassembled WGS sequence"/>
</dbReference>
<dbReference type="SUPFAM" id="SSF53383">
    <property type="entry name" value="PLP-dependent transferases"/>
    <property type="match status" value="1"/>
</dbReference>
<dbReference type="Gene3D" id="3.90.1150.10">
    <property type="entry name" value="Aspartate Aminotransferase, domain 1"/>
    <property type="match status" value="1"/>
</dbReference>
<accession>A0ABV4BB15</accession>
<dbReference type="EMBL" id="JBDKXB010000004">
    <property type="protein sequence ID" value="MEY6431657.1"/>
    <property type="molecule type" value="Genomic_DNA"/>
</dbReference>
<evidence type="ECO:0000313" key="3">
    <source>
        <dbReference type="EMBL" id="MEY6431657.1"/>
    </source>
</evidence>
<keyword evidence="1" id="KW-0663">Pyridoxal phosphate</keyword>
<reference evidence="3 4" key="1">
    <citation type="submission" date="2024-05" db="EMBL/GenBank/DDBJ databases">
        <title>Genome Sequence and Characterization of the New Strain Purple Sulfur Bacterium of Genus Thioalkalicoccus.</title>
        <authorList>
            <person name="Bryantseva I.A."/>
            <person name="Kyndt J.A."/>
            <person name="Imhoff J.F."/>
        </authorList>
    </citation>
    <scope>NUCLEOTIDE SEQUENCE [LARGE SCALE GENOMIC DNA]</scope>
    <source>
        <strain evidence="3 4">Um2</strain>
    </source>
</reference>
<name>A0ABV4BB15_9GAMM</name>
<dbReference type="InterPro" id="IPR015422">
    <property type="entry name" value="PyrdxlP-dep_Trfase_small"/>
</dbReference>
<dbReference type="InterPro" id="IPR015421">
    <property type="entry name" value="PyrdxlP-dep_Trfase_major"/>
</dbReference>
<dbReference type="Gene3D" id="3.40.640.10">
    <property type="entry name" value="Type I PLP-dependent aspartate aminotransferase-like (Major domain)"/>
    <property type="match status" value="1"/>
</dbReference>
<dbReference type="Pfam" id="PF00266">
    <property type="entry name" value="Aminotran_5"/>
    <property type="match status" value="1"/>
</dbReference>
<comment type="caution">
    <text evidence="3">The sequence shown here is derived from an EMBL/GenBank/DDBJ whole genome shotgun (WGS) entry which is preliminary data.</text>
</comment>
<evidence type="ECO:0000259" key="2">
    <source>
        <dbReference type="Pfam" id="PF00266"/>
    </source>
</evidence>
<sequence length="379" mass="41323">MTDEFPLEPGLLYLNHAGVAPWPRRAVAAVTAFAAENGRTGAEGYPRWLAAERRLRERLARLIGTTPAAVALAKNTSEALSIIAQGVPWQAGDNVVGIAQEFPSNRIVWESLADRGVTWRPLDLATATHPEDDLLALCDQRTRLVAVSSVQYARGLRLDLEELGARCRERGIWLCVDAIQSLGAVPFDVRRCGAQFVVADGHKWLLGPEGVALLYVDPALRDELVLTQFGWHMVAARGDYERRDWVPAADATRFECGSPNLLGIHGLEASLGLLEEVGIAEVAARIEERATRLIAQVDRLGFELLSPRAAERRAGIVTFRVPGVPSADLYRDLMAQRLICAHRGGGIRLSPHFHTPLAMLDRAMDLIAATAARPLAGHA</sequence>
<dbReference type="GO" id="GO:0008483">
    <property type="term" value="F:transaminase activity"/>
    <property type="evidence" value="ECO:0007669"/>
    <property type="project" value="UniProtKB-KW"/>
</dbReference>
<dbReference type="InterPro" id="IPR015424">
    <property type="entry name" value="PyrdxlP-dep_Trfase"/>
</dbReference>